<evidence type="ECO:0000313" key="2">
    <source>
        <dbReference type="EMBL" id="KKM76550.1"/>
    </source>
</evidence>
<protein>
    <submittedName>
        <fullName evidence="2">Uncharacterized protein</fullName>
    </submittedName>
</protein>
<evidence type="ECO:0000256" key="1">
    <source>
        <dbReference type="SAM" id="MobiDB-lite"/>
    </source>
</evidence>
<accession>A0A0F9MIK9</accession>
<gene>
    <name evidence="2" type="ORF">LCGC14_1378990</name>
</gene>
<sequence>MNESASLGKSITRNFKTKIQAARRRFLNRKRKHKKLKQGLSERSVKL</sequence>
<feature type="region of interest" description="Disordered" evidence="1">
    <location>
        <begin position="24"/>
        <end position="47"/>
    </location>
</feature>
<proteinExistence type="predicted"/>
<dbReference type="AlphaFoldDB" id="A0A0F9MIK9"/>
<dbReference type="EMBL" id="LAZR01008792">
    <property type="protein sequence ID" value="KKM76550.1"/>
    <property type="molecule type" value="Genomic_DNA"/>
</dbReference>
<feature type="compositionally biased region" description="Basic residues" evidence="1">
    <location>
        <begin position="24"/>
        <end position="37"/>
    </location>
</feature>
<reference evidence="2" key="1">
    <citation type="journal article" date="2015" name="Nature">
        <title>Complex archaea that bridge the gap between prokaryotes and eukaryotes.</title>
        <authorList>
            <person name="Spang A."/>
            <person name="Saw J.H."/>
            <person name="Jorgensen S.L."/>
            <person name="Zaremba-Niedzwiedzka K."/>
            <person name="Martijn J."/>
            <person name="Lind A.E."/>
            <person name="van Eijk R."/>
            <person name="Schleper C."/>
            <person name="Guy L."/>
            <person name="Ettema T.J."/>
        </authorList>
    </citation>
    <scope>NUCLEOTIDE SEQUENCE</scope>
</reference>
<comment type="caution">
    <text evidence="2">The sequence shown here is derived from an EMBL/GenBank/DDBJ whole genome shotgun (WGS) entry which is preliminary data.</text>
</comment>
<organism evidence="2">
    <name type="scientific">marine sediment metagenome</name>
    <dbReference type="NCBI Taxonomy" id="412755"/>
    <lineage>
        <taxon>unclassified sequences</taxon>
        <taxon>metagenomes</taxon>
        <taxon>ecological metagenomes</taxon>
    </lineage>
</organism>
<name>A0A0F9MIK9_9ZZZZ</name>